<comment type="caution">
    <text evidence="1">The sequence shown here is derived from an EMBL/GenBank/DDBJ whole genome shotgun (WGS) entry which is preliminary data.</text>
</comment>
<organism evidence="1 2">
    <name type="scientific">Dryococelus australis</name>
    <dbReference type="NCBI Taxonomy" id="614101"/>
    <lineage>
        <taxon>Eukaryota</taxon>
        <taxon>Metazoa</taxon>
        <taxon>Ecdysozoa</taxon>
        <taxon>Arthropoda</taxon>
        <taxon>Hexapoda</taxon>
        <taxon>Insecta</taxon>
        <taxon>Pterygota</taxon>
        <taxon>Neoptera</taxon>
        <taxon>Polyneoptera</taxon>
        <taxon>Phasmatodea</taxon>
        <taxon>Verophasmatodea</taxon>
        <taxon>Anareolatae</taxon>
        <taxon>Phasmatidae</taxon>
        <taxon>Eurycanthinae</taxon>
        <taxon>Dryococelus</taxon>
    </lineage>
</organism>
<keyword evidence="2" id="KW-1185">Reference proteome</keyword>
<dbReference type="Proteomes" id="UP001159363">
    <property type="component" value="Chromosome 3"/>
</dbReference>
<gene>
    <name evidence="1" type="ORF">PR048_009219</name>
</gene>
<evidence type="ECO:0000313" key="1">
    <source>
        <dbReference type="EMBL" id="KAJ8889718.1"/>
    </source>
</evidence>
<evidence type="ECO:0000313" key="2">
    <source>
        <dbReference type="Proteomes" id="UP001159363"/>
    </source>
</evidence>
<sequence>MGLWVALARFQKDMQKPTMFTWVMATTPGIEIYMPFRRQQAVMSYNAVQASDRLFRKCYDNLPDLPLTPENGVPPNGSHEKLLLTLMLHKKYVIHGETMRQYLMYGVKLDSVHHVLHFEQKAWMAPYIDNMSISFLKLKNNNVYGKTLQNVLQESDIRVVSRYDMIYGAAELIEHPTFQAWQIIDENFVLIKMLKSSIVFNKFLNTAVAVLDLSKLTLYEFHYQ</sequence>
<accession>A0ABQ9I145</accession>
<name>A0ABQ9I145_9NEOP</name>
<dbReference type="SUPFAM" id="SSF56672">
    <property type="entry name" value="DNA/RNA polymerases"/>
    <property type="match status" value="1"/>
</dbReference>
<dbReference type="EMBL" id="JARBHB010000003">
    <property type="protein sequence ID" value="KAJ8889718.1"/>
    <property type="molecule type" value="Genomic_DNA"/>
</dbReference>
<protein>
    <submittedName>
        <fullName evidence="1">Uncharacterized protein</fullName>
    </submittedName>
</protein>
<reference evidence="1 2" key="1">
    <citation type="submission" date="2023-02" db="EMBL/GenBank/DDBJ databases">
        <title>LHISI_Scaffold_Assembly.</title>
        <authorList>
            <person name="Stuart O.P."/>
            <person name="Cleave R."/>
            <person name="Magrath M.J.L."/>
            <person name="Mikheyev A.S."/>
        </authorList>
    </citation>
    <scope>NUCLEOTIDE SEQUENCE [LARGE SCALE GENOMIC DNA]</scope>
    <source>
        <strain evidence="1">Daus_M_001</strain>
        <tissue evidence="1">Leg muscle</tissue>
    </source>
</reference>
<proteinExistence type="predicted"/>
<dbReference type="InterPro" id="IPR043502">
    <property type="entry name" value="DNA/RNA_pol_sf"/>
</dbReference>